<feature type="domain" description="Glycoside hydrolase family 31 TIM barrel" evidence="6">
    <location>
        <begin position="507"/>
        <end position="592"/>
    </location>
</feature>
<feature type="region of interest" description="Disordered" evidence="5">
    <location>
        <begin position="1"/>
        <end position="32"/>
    </location>
</feature>
<dbReference type="InterPro" id="IPR050985">
    <property type="entry name" value="Alpha-glycosidase_related"/>
</dbReference>
<evidence type="ECO:0000259" key="7">
    <source>
        <dbReference type="Pfam" id="PF21365"/>
    </source>
</evidence>
<dbReference type="Pfam" id="PF21365">
    <property type="entry name" value="Glyco_hydro_31_3rd"/>
    <property type="match status" value="1"/>
</dbReference>
<dbReference type="SUPFAM" id="SSF51445">
    <property type="entry name" value="(Trans)glycosidases"/>
    <property type="match status" value="1"/>
</dbReference>
<dbReference type="AlphaFoldDB" id="A0A6J0TYJ3"/>
<accession>A0A6J0TYJ3</accession>
<evidence type="ECO:0000256" key="2">
    <source>
        <dbReference type="ARBA" id="ARBA00022801"/>
    </source>
</evidence>
<feature type="domain" description="Glycosyl hydrolase family 31 C-terminal" evidence="7">
    <location>
        <begin position="607"/>
        <end position="671"/>
    </location>
</feature>
<keyword evidence="3 4" id="KW-0326">Glycosidase</keyword>
<evidence type="ECO:0000256" key="1">
    <source>
        <dbReference type="ARBA" id="ARBA00007806"/>
    </source>
</evidence>
<dbReference type="Gene3D" id="3.20.20.80">
    <property type="entry name" value="Glycosidases"/>
    <property type="match status" value="1"/>
</dbReference>
<reference evidence="8" key="1">
    <citation type="submission" date="2025-05" db="UniProtKB">
        <authorList>
            <consortium name="RefSeq"/>
        </authorList>
    </citation>
    <scope>NUCLEOTIDE SEQUENCE [LARGE SCALE GENOMIC DNA]</scope>
</reference>
<dbReference type="Proteomes" id="UP001652642">
    <property type="component" value="Chromosome 2"/>
</dbReference>
<dbReference type="GO" id="GO:0004553">
    <property type="term" value="F:hydrolase activity, hydrolyzing O-glycosyl compounds"/>
    <property type="evidence" value="ECO:0007669"/>
    <property type="project" value="InterPro"/>
</dbReference>
<evidence type="ECO:0000313" key="8">
    <source>
        <dbReference type="Proteomes" id="UP001652642"/>
    </source>
</evidence>
<keyword evidence="8" id="KW-1185">Reference proteome</keyword>
<dbReference type="CDD" id="cd06592">
    <property type="entry name" value="GH31_NET37"/>
    <property type="match status" value="1"/>
</dbReference>
<dbReference type="SUPFAM" id="SSF51011">
    <property type="entry name" value="Glycosyl hydrolase domain"/>
    <property type="match status" value="1"/>
</dbReference>
<sequence length="691" mass="79411">MEMQTFQPKGKEGRLKKKEDMGLTRSPGSPPSPGLPLGVDAFFGMGLVSAVLVGCFYMLLLQKIARVTLADLDLQRDGFIIKSQNGETIFKLTFQSGHLDLELCSEEGEVVVCTRTDERTLNFVIKRVQPERSIHCYHVGWEEFVVEAVVEHKMFWADARWYGGYEMSAQHWPLKLPGSQEPMPFVSSDVYSFRNTFGGILERYWLSSKALAIKINDSVPFHLGFNATERSLTFQARYKDSPYAPPLGQHPFPELRYQICLAPDITSVHKYMAKSFFKKPLRMPSEKMFRFPIWSTWAVYKKEIDQRKLLDFAQTIRRHHFKYSHMEIDDMYVQNYGDFDFDPAKFPRVTEMFEKLKEDGFDVTLWIHPFVHKDSKNFQVGIDNQLFVMEPMGASPAMVKWWNGVGAVLDFTNPATRVWFQSHLIQLCSKYGVSSFKFDAGEACYLPDPSKTFQPLLDPSSWSKHYAEMAIPFYELAEVRVGYHSQHVPCFIRIIDRDSIWGHELGLKSIIPTVLTVSLLGYPYILPDMIGGNFLPNKTEGATDLPEKELYVRWLELAAFMPAMQFSIPPWFYDMEVMGIAQKFLQLRESLIAPLLLQLAGEIADSGDPLIRPIWWISPNDEVAHTIDSQFLIGDTLMVAPILERGKRQRDIYLPAGKWRTYTGEVFQKTPVLLTNFPVDLNEAAYFFLVS</sequence>
<dbReference type="OrthoDB" id="10070917at2759"/>
<evidence type="ECO:0000256" key="5">
    <source>
        <dbReference type="SAM" id="MobiDB-lite"/>
    </source>
</evidence>
<dbReference type="InterPro" id="IPR000322">
    <property type="entry name" value="Glyco_hydro_31_TIM"/>
</dbReference>
<evidence type="ECO:0000259" key="6">
    <source>
        <dbReference type="Pfam" id="PF01055"/>
    </source>
</evidence>
<dbReference type="GO" id="GO:0005975">
    <property type="term" value="P:carbohydrate metabolic process"/>
    <property type="evidence" value="ECO:0007669"/>
    <property type="project" value="InterPro"/>
</dbReference>
<evidence type="ECO:0000256" key="4">
    <source>
        <dbReference type="RuleBase" id="RU361185"/>
    </source>
</evidence>
<gene>
    <name evidence="9" type="primary">LOC110080487</name>
</gene>
<dbReference type="InterPro" id="IPR017853">
    <property type="entry name" value="GH"/>
</dbReference>
<dbReference type="RefSeq" id="XP_020652095.2">
    <property type="nucleotide sequence ID" value="XM_020796436.2"/>
</dbReference>
<dbReference type="PANTHER" id="PTHR43053:SF4">
    <property type="entry name" value="MYOGENESIS-REGULATING GLYCOSIDASE"/>
    <property type="match status" value="1"/>
</dbReference>
<dbReference type="InterPro" id="IPR048395">
    <property type="entry name" value="Glyco_hydro_31_C"/>
</dbReference>
<dbReference type="Pfam" id="PF01055">
    <property type="entry name" value="Glyco_hydro_31_2nd"/>
    <property type="match status" value="2"/>
</dbReference>
<name>A0A6J0TYJ3_9SAUR</name>
<keyword evidence="2 4" id="KW-0378">Hydrolase</keyword>
<dbReference type="KEGG" id="pvt:110080487"/>
<protein>
    <submittedName>
        <fullName evidence="9">Myogenesis-regulating glycosidase-like</fullName>
    </submittedName>
</protein>
<feature type="domain" description="Glycoside hydrolase family 31 TIM barrel" evidence="6">
    <location>
        <begin position="294"/>
        <end position="450"/>
    </location>
</feature>
<dbReference type="Gene3D" id="2.60.40.1180">
    <property type="entry name" value="Golgi alpha-mannosidase II"/>
    <property type="match status" value="1"/>
</dbReference>
<evidence type="ECO:0000256" key="3">
    <source>
        <dbReference type="ARBA" id="ARBA00023295"/>
    </source>
</evidence>
<dbReference type="PANTHER" id="PTHR43053">
    <property type="entry name" value="GLYCOSIDASE FAMILY 31"/>
    <property type="match status" value="1"/>
</dbReference>
<dbReference type="GO" id="GO:0048741">
    <property type="term" value="P:skeletal muscle fiber development"/>
    <property type="evidence" value="ECO:0007669"/>
    <property type="project" value="TreeGrafter"/>
</dbReference>
<proteinExistence type="inferred from homology"/>
<dbReference type="InParanoid" id="A0A6J0TYJ3"/>
<comment type="similarity">
    <text evidence="1 4">Belongs to the glycosyl hydrolase 31 family.</text>
</comment>
<dbReference type="InterPro" id="IPR013780">
    <property type="entry name" value="Glyco_hydro_b"/>
</dbReference>
<organism evidence="8 9">
    <name type="scientific">Pogona vitticeps</name>
    <name type="common">central bearded dragon</name>
    <dbReference type="NCBI Taxonomy" id="103695"/>
    <lineage>
        <taxon>Eukaryota</taxon>
        <taxon>Metazoa</taxon>
        <taxon>Chordata</taxon>
        <taxon>Craniata</taxon>
        <taxon>Vertebrata</taxon>
        <taxon>Euteleostomi</taxon>
        <taxon>Lepidosauria</taxon>
        <taxon>Squamata</taxon>
        <taxon>Bifurcata</taxon>
        <taxon>Unidentata</taxon>
        <taxon>Episquamata</taxon>
        <taxon>Toxicofera</taxon>
        <taxon>Iguania</taxon>
        <taxon>Acrodonta</taxon>
        <taxon>Agamidae</taxon>
        <taxon>Amphibolurinae</taxon>
        <taxon>Pogona</taxon>
    </lineage>
</organism>
<reference evidence="9" key="2">
    <citation type="submission" date="2025-08" db="UniProtKB">
        <authorList>
            <consortium name="RefSeq"/>
        </authorList>
    </citation>
    <scope>IDENTIFICATION</scope>
</reference>
<evidence type="ECO:0000313" key="9">
    <source>
        <dbReference type="RefSeq" id="XP_020652095.2"/>
    </source>
</evidence>
<feature type="compositionally biased region" description="Basic and acidic residues" evidence="5">
    <location>
        <begin position="9"/>
        <end position="22"/>
    </location>
</feature>
<dbReference type="GeneID" id="110080487"/>